<protein>
    <submittedName>
        <fullName evidence="1">EARS2 isoform 6</fullName>
    </submittedName>
</protein>
<proteinExistence type="predicted"/>
<dbReference type="Proteomes" id="UP000236370">
    <property type="component" value="Unassembled WGS sequence"/>
</dbReference>
<dbReference type="EMBL" id="NBAG03000450">
    <property type="protein sequence ID" value="PNI23180.1"/>
    <property type="molecule type" value="Genomic_DNA"/>
</dbReference>
<evidence type="ECO:0000313" key="2">
    <source>
        <dbReference type="Proteomes" id="UP000236370"/>
    </source>
</evidence>
<name>A0A2J8JK79_PANTR</name>
<accession>A0A2J8JK79</accession>
<organism evidence="1 2">
    <name type="scientific">Pan troglodytes</name>
    <name type="common">Chimpanzee</name>
    <dbReference type="NCBI Taxonomy" id="9598"/>
    <lineage>
        <taxon>Eukaryota</taxon>
        <taxon>Metazoa</taxon>
        <taxon>Chordata</taxon>
        <taxon>Craniata</taxon>
        <taxon>Vertebrata</taxon>
        <taxon>Euteleostomi</taxon>
        <taxon>Mammalia</taxon>
        <taxon>Eutheria</taxon>
        <taxon>Euarchontoglires</taxon>
        <taxon>Primates</taxon>
        <taxon>Haplorrhini</taxon>
        <taxon>Catarrhini</taxon>
        <taxon>Hominidae</taxon>
        <taxon>Pan</taxon>
    </lineage>
</organism>
<dbReference type="AlphaFoldDB" id="A0A2J8JK79"/>
<comment type="caution">
    <text evidence="1">The sequence shown here is derived from an EMBL/GenBank/DDBJ whole genome shotgun (WGS) entry which is preliminary data.</text>
</comment>
<gene>
    <name evidence="1" type="ORF">CK820_G0046848</name>
</gene>
<reference evidence="1 2" key="1">
    <citation type="submission" date="2017-12" db="EMBL/GenBank/DDBJ databases">
        <title>High-resolution comparative analysis of great ape genomes.</title>
        <authorList>
            <person name="Pollen A."/>
            <person name="Hastie A."/>
            <person name="Hormozdiari F."/>
            <person name="Dougherty M."/>
            <person name="Liu R."/>
            <person name="Chaisson M."/>
            <person name="Hoppe E."/>
            <person name="Hill C."/>
            <person name="Pang A."/>
            <person name="Hillier L."/>
            <person name="Baker C."/>
            <person name="Armstrong J."/>
            <person name="Shendure J."/>
            <person name="Paten B."/>
            <person name="Wilson R."/>
            <person name="Chao H."/>
            <person name="Schneider V."/>
            <person name="Ventura M."/>
            <person name="Kronenberg Z."/>
            <person name="Murali S."/>
            <person name="Gordon D."/>
            <person name="Cantsilieris S."/>
            <person name="Munson K."/>
            <person name="Nelson B."/>
            <person name="Raja A."/>
            <person name="Underwood J."/>
            <person name="Diekhans M."/>
            <person name="Fiddes I."/>
            <person name="Haussler D."/>
            <person name="Eichler E."/>
        </authorList>
    </citation>
    <scope>NUCLEOTIDE SEQUENCE [LARGE SCALE GENOMIC DNA]</scope>
    <source>
        <strain evidence="1">Yerkes chimp pedigree #C0471</strain>
    </source>
</reference>
<sequence length="54" mass="5606">MAALLRRLLQRERPSAASGRPVGRCEASLGTDAGVAVRVRFAPSPTGVVDAGMQ</sequence>
<evidence type="ECO:0000313" key="1">
    <source>
        <dbReference type="EMBL" id="PNI23180.1"/>
    </source>
</evidence>